<dbReference type="GO" id="GO:0005730">
    <property type="term" value="C:nucleolus"/>
    <property type="evidence" value="ECO:0007669"/>
    <property type="project" value="EnsemblFungi"/>
</dbReference>
<dbReference type="Gene3D" id="1.10.8.60">
    <property type="match status" value="2"/>
</dbReference>
<evidence type="ECO:0000256" key="8">
    <source>
        <dbReference type="SAM" id="MobiDB-lite"/>
    </source>
</evidence>
<dbReference type="InterPro" id="IPR041569">
    <property type="entry name" value="AAA_lid_3"/>
</dbReference>
<evidence type="ECO:0000313" key="10">
    <source>
        <dbReference type="EMBL" id="CBQ70708.1"/>
    </source>
</evidence>
<accession>E6ZU01</accession>
<dbReference type="FunFam" id="3.40.50.300:FF:000365">
    <property type="entry name" value="Ribosome biogenesis ATPase RIX7"/>
    <property type="match status" value="1"/>
</dbReference>
<dbReference type="SMART" id="SM00382">
    <property type="entry name" value="AAA"/>
    <property type="match status" value="2"/>
</dbReference>
<reference evidence="10 11" key="1">
    <citation type="journal article" date="2010" name="Science">
        <title>Pathogenicity determinants in smut fungi revealed by genome comparison.</title>
        <authorList>
            <person name="Schirawski J."/>
            <person name="Mannhaupt G."/>
            <person name="Muench K."/>
            <person name="Brefort T."/>
            <person name="Schipper K."/>
            <person name="Doehlemann G."/>
            <person name="Di Stasio M."/>
            <person name="Roessel N."/>
            <person name="Mendoza-Mendoza A."/>
            <person name="Pester D."/>
            <person name="Mueller O."/>
            <person name="Winterberg B."/>
            <person name="Meyer E."/>
            <person name="Ghareeb H."/>
            <person name="Wollenberg T."/>
            <person name="Muensterkoetter M."/>
            <person name="Wong P."/>
            <person name="Walter M."/>
            <person name="Stukenbrock E."/>
            <person name="Gueldener U."/>
            <person name="Kahmann R."/>
        </authorList>
    </citation>
    <scope>NUCLEOTIDE SEQUENCE [LARGE SCALE GENOMIC DNA]</scope>
    <source>
        <strain evidence="11">SRZ2</strain>
    </source>
</reference>
<dbReference type="GO" id="GO:1990275">
    <property type="term" value="F:preribosome binding"/>
    <property type="evidence" value="ECO:0007669"/>
    <property type="project" value="TreeGrafter"/>
</dbReference>
<dbReference type="FunFam" id="3.40.50.300:FF:000018">
    <property type="entry name" value="Cell division control 48"/>
    <property type="match status" value="1"/>
</dbReference>
<dbReference type="GO" id="GO:0000055">
    <property type="term" value="P:ribosomal large subunit export from nucleus"/>
    <property type="evidence" value="ECO:0007669"/>
    <property type="project" value="EnsemblFungi"/>
</dbReference>
<dbReference type="HOGENOM" id="CLU_000688_8_1_1"/>
<keyword evidence="6" id="KW-0067">ATP-binding</keyword>
<feature type="region of interest" description="Disordered" evidence="8">
    <location>
        <begin position="1"/>
        <end position="139"/>
    </location>
</feature>
<dbReference type="GO" id="GO:0005524">
    <property type="term" value="F:ATP binding"/>
    <property type="evidence" value="ECO:0007669"/>
    <property type="project" value="UniProtKB-KW"/>
</dbReference>
<evidence type="ECO:0000256" key="2">
    <source>
        <dbReference type="ARBA" id="ARBA00006914"/>
    </source>
</evidence>
<dbReference type="VEuPathDB" id="FungiDB:sr10428.2"/>
<feature type="region of interest" description="Disordered" evidence="8">
    <location>
        <begin position="411"/>
        <end position="477"/>
    </location>
</feature>
<feature type="compositionally biased region" description="Low complexity" evidence="8">
    <location>
        <begin position="71"/>
        <end position="91"/>
    </location>
</feature>
<feature type="compositionally biased region" description="Low complexity" evidence="8">
    <location>
        <begin position="45"/>
        <end position="61"/>
    </location>
</feature>
<dbReference type="PANTHER" id="PTHR23077">
    <property type="entry name" value="AAA-FAMILY ATPASE"/>
    <property type="match status" value="1"/>
</dbReference>
<evidence type="ECO:0000256" key="7">
    <source>
        <dbReference type="ARBA" id="ARBA00023242"/>
    </source>
</evidence>
<keyword evidence="3" id="KW-0597">Phosphoprotein</keyword>
<dbReference type="InterPro" id="IPR003960">
    <property type="entry name" value="ATPase_AAA_CS"/>
</dbReference>
<dbReference type="GO" id="GO:0030687">
    <property type="term" value="C:preribosome, large subunit precursor"/>
    <property type="evidence" value="ECO:0007669"/>
    <property type="project" value="EnsemblFungi"/>
</dbReference>
<dbReference type="PROSITE" id="PS00674">
    <property type="entry name" value="AAA"/>
    <property type="match status" value="1"/>
</dbReference>
<proteinExistence type="inferred from homology"/>
<dbReference type="eggNOG" id="KOG0733">
    <property type="taxonomic scope" value="Eukaryota"/>
</dbReference>
<dbReference type="CDD" id="cd19530">
    <property type="entry name" value="RecA-like_NVL_r2-like"/>
    <property type="match status" value="1"/>
</dbReference>
<dbReference type="Pfam" id="PF00004">
    <property type="entry name" value="AAA"/>
    <property type="match status" value="2"/>
</dbReference>
<feature type="compositionally biased region" description="Polar residues" evidence="8">
    <location>
        <begin position="437"/>
        <end position="453"/>
    </location>
</feature>
<dbReference type="InterPro" id="IPR050168">
    <property type="entry name" value="AAA_ATPase_domain"/>
</dbReference>
<feature type="domain" description="AAA+ ATPase" evidence="9">
    <location>
        <begin position="594"/>
        <end position="730"/>
    </location>
</feature>
<organism evidence="10 11">
    <name type="scientific">Sporisorium reilianum (strain SRZ2)</name>
    <name type="common">Maize head smut fungus</name>
    <dbReference type="NCBI Taxonomy" id="999809"/>
    <lineage>
        <taxon>Eukaryota</taxon>
        <taxon>Fungi</taxon>
        <taxon>Dikarya</taxon>
        <taxon>Basidiomycota</taxon>
        <taxon>Ustilaginomycotina</taxon>
        <taxon>Ustilaginomycetes</taxon>
        <taxon>Ustilaginales</taxon>
        <taxon>Ustilaginaceae</taxon>
        <taxon>Sporisorium</taxon>
    </lineage>
</organism>
<protein>
    <submittedName>
        <fullName evidence="10">Related to RIX7-AAA-type ATPase required for biogenesis and nuclear export of 60S ribosomal subunits</fullName>
    </submittedName>
</protein>
<dbReference type="EMBL" id="FQ311441">
    <property type="protein sequence ID" value="CBQ70708.1"/>
    <property type="molecule type" value="Genomic_DNA"/>
</dbReference>
<dbReference type="Pfam" id="PF17862">
    <property type="entry name" value="AAA_lid_3"/>
    <property type="match status" value="2"/>
</dbReference>
<dbReference type="OrthoDB" id="27435at2759"/>
<evidence type="ECO:0000256" key="5">
    <source>
        <dbReference type="ARBA" id="ARBA00022741"/>
    </source>
</evidence>
<keyword evidence="4" id="KW-0677">Repeat</keyword>
<dbReference type="FunFam" id="1.10.8.60:FF:000110">
    <property type="entry name" value="Ribosome biogenesis ATPase RIX7"/>
    <property type="match status" value="1"/>
</dbReference>
<dbReference type="InterPro" id="IPR003593">
    <property type="entry name" value="AAA+_ATPase"/>
</dbReference>
<dbReference type="GO" id="GO:0042273">
    <property type="term" value="P:ribosomal large subunit biogenesis"/>
    <property type="evidence" value="ECO:0007669"/>
    <property type="project" value="EnsemblFungi"/>
</dbReference>
<evidence type="ECO:0000313" key="11">
    <source>
        <dbReference type="Proteomes" id="UP000008867"/>
    </source>
</evidence>
<evidence type="ECO:0000256" key="1">
    <source>
        <dbReference type="ARBA" id="ARBA00004123"/>
    </source>
</evidence>
<gene>
    <name evidence="10" type="ORF">sr10428.2</name>
</gene>
<dbReference type="InterPro" id="IPR027417">
    <property type="entry name" value="P-loop_NTPase"/>
</dbReference>
<dbReference type="Proteomes" id="UP000008867">
    <property type="component" value="Chromosome 2"/>
</dbReference>
<feature type="domain" description="AAA+ ATPase" evidence="9">
    <location>
        <begin position="193"/>
        <end position="333"/>
    </location>
</feature>
<name>E6ZU01_SPORE</name>
<sequence length="878" mass="92167">MNRSITGAWANQRNRISLNSPLPPSSPSSSAAGSNIPVPPPPGSAAAAALARQQQAQAQQQNGDASSSTNDQADADSSLAAAASPVASGSAPRTRQSSPNPALVASTSSPVKRKSRSSRIDGSAAAASSSTSSSSKRPKGLISKLMNTAEKYTPPATRLVDLGGISHAIEKILELIAMPLCHPEIYAHTGVKPPRGVLLHGPPGCGKTMLAGAVAGELGVPFLSISAPSVVSGTSGESEKTIRDTFDEAASIAPCILFIDEIDAITPKRETAQREMERRIVAQLLTSLDDLSWEKTDGKPVMIIGATNRPDSLDPALRRAGRFDHEIAMGVPDEDGREQILRVLAQKLRLSGDFDFRALAKATPGYVGADLTALTSAAGIIAVKRIFQQLSETDSLPASLSAERISQAIGLHTPDVQQHATASGDVEMDDSEVTAAASVSQAKSDATQATPAATESGVDTPGVSTGAATPVTVAGDGAQMPVPAPAAPSNVRPSATFFEALPEHIRDSSIASFLKNHPSPLTDAQLAPLAITNADFLVALPSVQPSSKREGFATVPDVSWADVGALHSTRDELSMAIVEPIKRPELFRSVGVSASSGVLLWGPPGCGKTLLAKAVANESHANFISVKGPELLNKYVGESEKAVRQVFARARTSSPCVIFFDELDALVPRRDDSLSESSSRVVNTLLTELDGLESRVQTYVIAATNRPDMIDPAMCRPGRLDKLLYVDLPKPDERLEILKTITSKTPLSDDVDLQTIAHDDKLEGFSGADLAALVREAAVLALRETILFHNSQPAVAVPAKKTKKGEQEGVKVIVMHSHFVAALSKIQPSVSAQQRRKYLSLRQKLQGSVPIEGASSGTGRRARFEGEGEDASGPAPAV</sequence>
<dbReference type="GO" id="GO:0003723">
    <property type="term" value="F:RNA binding"/>
    <property type="evidence" value="ECO:0007669"/>
    <property type="project" value="TreeGrafter"/>
</dbReference>
<keyword evidence="11" id="KW-1185">Reference proteome</keyword>
<feature type="compositionally biased region" description="Low complexity" evidence="8">
    <location>
        <begin position="27"/>
        <end position="36"/>
    </location>
</feature>
<evidence type="ECO:0000256" key="4">
    <source>
        <dbReference type="ARBA" id="ARBA00022737"/>
    </source>
</evidence>
<keyword evidence="7" id="KW-0539">Nucleus</keyword>
<comment type="similarity">
    <text evidence="2">Belongs to the AAA ATPase family.</text>
</comment>
<feature type="compositionally biased region" description="Polar residues" evidence="8">
    <location>
        <begin position="1"/>
        <end position="15"/>
    </location>
</feature>
<dbReference type="SUPFAM" id="SSF52540">
    <property type="entry name" value="P-loop containing nucleoside triphosphate hydrolases"/>
    <property type="match status" value="2"/>
</dbReference>
<feature type="compositionally biased region" description="Low complexity" evidence="8">
    <location>
        <begin position="120"/>
        <end position="135"/>
    </location>
</feature>
<dbReference type="Gene3D" id="3.40.50.300">
    <property type="entry name" value="P-loop containing nucleotide triphosphate hydrolases"/>
    <property type="match status" value="2"/>
</dbReference>
<dbReference type="InterPro" id="IPR003959">
    <property type="entry name" value="ATPase_AAA_core"/>
</dbReference>
<evidence type="ECO:0000256" key="6">
    <source>
        <dbReference type="ARBA" id="ARBA00022840"/>
    </source>
</evidence>
<dbReference type="GO" id="GO:0016887">
    <property type="term" value="F:ATP hydrolysis activity"/>
    <property type="evidence" value="ECO:0007669"/>
    <property type="project" value="InterPro"/>
</dbReference>
<dbReference type="CDD" id="cd19518">
    <property type="entry name" value="RecA-like_NVL_r1-like"/>
    <property type="match status" value="1"/>
</dbReference>
<evidence type="ECO:0000259" key="9">
    <source>
        <dbReference type="SMART" id="SM00382"/>
    </source>
</evidence>
<comment type="subcellular location">
    <subcellularLocation>
        <location evidence="1">Nucleus</location>
    </subcellularLocation>
</comment>
<dbReference type="AlphaFoldDB" id="E6ZU01"/>
<dbReference type="PANTHER" id="PTHR23077:SF171">
    <property type="entry name" value="NUCLEAR VALOSIN-CONTAINING PROTEIN-LIKE"/>
    <property type="match status" value="1"/>
</dbReference>
<keyword evidence="5" id="KW-0547">Nucleotide-binding</keyword>
<evidence type="ECO:0000256" key="3">
    <source>
        <dbReference type="ARBA" id="ARBA00022553"/>
    </source>
</evidence>
<feature type="region of interest" description="Disordered" evidence="8">
    <location>
        <begin position="849"/>
        <end position="878"/>
    </location>
</feature>